<proteinExistence type="predicted"/>
<protein>
    <submittedName>
        <fullName evidence="4">S1 motif domain-containing protein</fullName>
    </submittedName>
</protein>
<dbReference type="EMBL" id="UXUI01008834">
    <property type="protein sequence ID" value="VDD92489.1"/>
    <property type="molecule type" value="Genomic_DNA"/>
</dbReference>
<accession>A0A0N4VB56</accession>
<dbReference type="STRING" id="51028.A0A0N4VB56"/>
<dbReference type="Pfam" id="PF25558">
    <property type="entry name" value="DUF7930"/>
    <property type="match status" value="1"/>
</dbReference>
<evidence type="ECO:0000313" key="2">
    <source>
        <dbReference type="EMBL" id="VDD92489.1"/>
    </source>
</evidence>
<evidence type="ECO:0000313" key="4">
    <source>
        <dbReference type="WBParaSite" id="EVEC_0000775601-mRNA-1"/>
    </source>
</evidence>
<evidence type="ECO:0000313" key="3">
    <source>
        <dbReference type="Proteomes" id="UP000274131"/>
    </source>
</evidence>
<dbReference type="AlphaFoldDB" id="A0A0N4VB56"/>
<dbReference type="OrthoDB" id="5789733at2759"/>
<name>A0A0N4VB56_ENTVE</name>
<evidence type="ECO:0000259" key="1">
    <source>
        <dbReference type="Pfam" id="PF25558"/>
    </source>
</evidence>
<feature type="domain" description="DUF7930" evidence="1">
    <location>
        <begin position="187"/>
        <end position="259"/>
    </location>
</feature>
<organism evidence="4">
    <name type="scientific">Enterobius vermicularis</name>
    <name type="common">Human pinworm</name>
    <dbReference type="NCBI Taxonomy" id="51028"/>
    <lineage>
        <taxon>Eukaryota</taxon>
        <taxon>Metazoa</taxon>
        <taxon>Ecdysozoa</taxon>
        <taxon>Nematoda</taxon>
        <taxon>Chromadorea</taxon>
        <taxon>Rhabditida</taxon>
        <taxon>Spirurina</taxon>
        <taxon>Oxyuridomorpha</taxon>
        <taxon>Oxyuroidea</taxon>
        <taxon>Oxyuridae</taxon>
        <taxon>Enterobius</taxon>
    </lineage>
</organism>
<reference evidence="4" key="1">
    <citation type="submission" date="2017-02" db="UniProtKB">
        <authorList>
            <consortium name="WormBaseParasite"/>
        </authorList>
    </citation>
    <scope>IDENTIFICATION</scope>
</reference>
<keyword evidence="3" id="KW-1185">Reference proteome</keyword>
<dbReference type="WBParaSite" id="EVEC_0000775601-mRNA-1">
    <property type="protein sequence ID" value="EVEC_0000775601-mRNA-1"/>
    <property type="gene ID" value="EVEC_0000775601"/>
</dbReference>
<dbReference type="Proteomes" id="UP000274131">
    <property type="component" value="Unassembled WGS sequence"/>
</dbReference>
<dbReference type="InterPro" id="IPR057690">
    <property type="entry name" value="DUF7930"/>
</dbReference>
<gene>
    <name evidence="2" type="ORF">EVEC_LOCUS7240</name>
</gene>
<reference evidence="2 3" key="2">
    <citation type="submission" date="2018-10" db="EMBL/GenBank/DDBJ databases">
        <authorList>
            <consortium name="Pathogen Informatics"/>
        </authorList>
    </citation>
    <scope>NUCLEOTIDE SEQUENCE [LARGE SCALE GENOMIC DNA]</scope>
</reference>
<sequence length="305" mass="33950">MFVMKSSEDKKTEVSSTGRITRVDVKYAFISSNKLGSVFVPPSAALPPDCSTPDLTKYLKAGDIVHFVAVPQRGKNECQWLATKVVAVSSVTETFAYGFNEELGMVFIPGASFSAAEVSKLDSYIATGDLVIVQVRAQAERSGCRWIAEYATKISSHSFSEMYRSDAAFDLASEENKLTFDKGYFRKGYGKVVSVSKMMASVLDFSGELLFCSSLTWRGGCRGNMFAEGLDEVLTPGESVYFEAVLTDQGWRAEFWDFSFNQKQLHEAYTQTAITSEEMILRSLDTEILDYLRTKIPHILAFCHL</sequence>